<dbReference type="GO" id="GO:0016747">
    <property type="term" value="F:acyltransferase activity, transferring groups other than amino-acyl groups"/>
    <property type="evidence" value="ECO:0007669"/>
    <property type="project" value="TreeGrafter"/>
</dbReference>
<dbReference type="EMBL" id="CP108021">
    <property type="protein sequence ID" value="WUM18764.1"/>
    <property type="molecule type" value="Genomic_DNA"/>
</dbReference>
<dbReference type="Gene3D" id="3.40.50.1820">
    <property type="entry name" value="alpha/beta hydrolase"/>
    <property type="match status" value="1"/>
</dbReference>
<feature type="compositionally biased region" description="Gly residues" evidence="1">
    <location>
        <begin position="381"/>
        <end position="406"/>
    </location>
</feature>
<dbReference type="InterPro" id="IPR050583">
    <property type="entry name" value="Mycobacterial_A85_antigen"/>
</dbReference>
<keyword evidence="3" id="KW-0378">Hydrolase</keyword>
<organism evidence="3 4">
    <name type="scientific">Williamsia herbipolensis</name>
    <dbReference type="NCBI Taxonomy" id="1603258"/>
    <lineage>
        <taxon>Bacteria</taxon>
        <taxon>Bacillati</taxon>
        <taxon>Actinomycetota</taxon>
        <taxon>Actinomycetes</taxon>
        <taxon>Mycobacteriales</taxon>
        <taxon>Nocardiaceae</taxon>
        <taxon>Williamsia</taxon>
    </lineage>
</organism>
<dbReference type="KEGG" id="whr:OG579_13585"/>
<dbReference type="PANTHER" id="PTHR48098:SF1">
    <property type="entry name" value="DIACYLGLYCEROL ACYLTRANSFERASE_MYCOLYLTRANSFERASE AG85A"/>
    <property type="match status" value="1"/>
</dbReference>
<dbReference type="InterPro" id="IPR000801">
    <property type="entry name" value="Esterase-like"/>
</dbReference>
<keyword evidence="2" id="KW-0472">Membrane</keyword>
<feature type="transmembrane region" description="Helical" evidence="2">
    <location>
        <begin position="106"/>
        <end position="124"/>
    </location>
</feature>
<name>A0AAU4JYA1_9NOCA</name>
<dbReference type="GO" id="GO:0016787">
    <property type="term" value="F:hydrolase activity"/>
    <property type="evidence" value="ECO:0007669"/>
    <property type="project" value="UniProtKB-KW"/>
</dbReference>
<dbReference type="InterPro" id="IPR029058">
    <property type="entry name" value="AB_hydrolase_fold"/>
</dbReference>
<keyword evidence="4" id="KW-1185">Reference proteome</keyword>
<dbReference type="PANTHER" id="PTHR48098">
    <property type="entry name" value="ENTEROCHELIN ESTERASE-RELATED"/>
    <property type="match status" value="1"/>
</dbReference>
<evidence type="ECO:0000313" key="4">
    <source>
        <dbReference type="Proteomes" id="UP001432128"/>
    </source>
</evidence>
<dbReference type="AlphaFoldDB" id="A0AAU4JYA1"/>
<evidence type="ECO:0000256" key="2">
    <source>
        <dbReference type="SAM" id="Phobius"/>
    </source>
</evidence>
<feature type="region of interest" description="Disordered" evidence="1">
    <location>
        <begin position="378"/>
        <end position="411"/>
    </location>
</feature>
<dbReference type="Proteomes" id="UP001432128">
    <property type="component" value="Chromosome"/>
</dbReference>
<feature type="transmembrane region" description="Helical" evidence="2">
    <location>
        <begin position="74"/>
        <end position="94"/>
    </location>
</feature>
<accession>A0AAU4JYA1</accession>
<dbReference type="Pfam" id="PF00756">
    <property type="entry name" value="Esterase"/>
    <property type="match status" value="1"/>
</dbReference>
<dbReference type="SUPFAM" id="SSF53474">
    <property type="entry name" value="alpha/beta-Hydrolases"/>
    <property type="match status" value="1"/>
</dbReference>
<sequence>MPVSPHQGVSLLDGWFPLTLQILAAVVLVVAVGWRTRRWRLLWFPIAVVVAVGGAWAVHLYFDSEGLATDPAPWQLWVWVGLSIGALAVLVLGFTTARWWRRGVTLVAVLLTVLTTSVILNQWVGYYPTLSAAWGAITAGPLPDQVSASALPSLRSTARTKGAVVPMTTTDSISHFAHRTEYVYLPPAWFRGATPPALPVVMMIAGEFNTPSDWIRTGDAISIADTYAAKHGGEAPVLAFVDAGGSFNNDTECVNGPRGNVATHLTDEVRPAVISQFHTASTAAQWGIVGWSMGGTCSVDLTVMHPDLFSSYVDIAGDAAPVAGTAAQSVQRLFGGNASAAASFDPTTVMARHGPYVGVSARYEEADQKGMPRWRGNHAFHGGGKHAPGGQQGGAGAGLGGRGDGGTNDQSQAAATLCADNREVDITCTIDTRPGRHSWQFAAGALQDTLPWISHQIGVEAS</sequence>
<protein>
    <submittedName>
        <fullName evidence="3">Alpha/beta hydrolase-fold protein</fullName>
    </submittedName>
</protein>
<keyword evidence="2" id="KW-1133">Transmembrane helix</keyword>
<feature type="transmembrane region" description="Helical" evidence="2">
    <location>
        <begin position="15"/>
        <end position="34"/>
    </location>
</feature>
<feature type="transmembrane region" description="Helical" evidence="2">
    <location>
        <begin position="41"/>
        <end position="62"/>
    </location>
</feature>
<gene>
    <name evidence="3" type="ORF">OG579_13585</name>
</gene>
<evidence type="ECO:0000256" key="1">
    <source>
        <dbReference type="SAM" id="MobiDB-lite"/>
    </source>
</evidence>
<evidence type="ECO:0000313" key="3">
    <source>
        <dbReference type="EMBL" id="WUM18764.1"/>
    </source>
</evidence>
<proteinExistence type="predicted"/>
<keyword evidence="2" id="KW-0812">Transmembrane</keyword>
<dbReference type="RefSeq" id="WP_328856349.1">
    <property type="nucleotide sequence ID" value="NZ_CP108021.1"/>
</dbReference>
<reference evidence="3 4" key="1">
    <citation type="submission" date="2022-10" db="EMBL/GenBank/DDBJ databases">
        <title>The complete genomes of actinobacterial strains from the NBC collection.</title>
        <authorList>
            <person name="Joergensen T.S."/>
            <person name="Alvarez Arevalo M."/>
            <person name="Sterndorff E.B."/>
            <person name="Faurdal D."/>
            <person name="Vuksanovic O."/>
            <person name="Mourched A.-S."/>
            <person name="Charusanti P."/>
            <person name="Shaw S."/>
            <person name="Blin K."/>
            <person name="Weber T."/>
        </authorList>
    </citation>
    <scope>NUCLEOTIDE SEQUENCE [LARGE SCALE GENOMIC DNA]</scope>
    <source>
        <strain evidence="3 4">NBC_00319</strain>
    </source>
</reference>